<dbReference type="EMBL" id="BGPR01045377">
    <property type="protein sequence ID" value="GBO22276.1"/>
    <property type="molecule type" value="Genomic_DNA"/>
</dbReference>
<dbReference type="Proteomes" id="UP000499080">
    <property type="component" value="Unassembled WGS sequence"/>
</dbReference>
<evidence type="ECO:0000313" key="2">
    <source>
        <dbReference type="EMBL" id="GBO22276.1"/>
    </source>
</evidence>
<evidence type="ECO:0000313" key="1">
    <source>
        <dbReference type="EMBL" id="GBO22274.1"/>
    </source>
</evidence>
<sequence length="79" mass="8849">IIVHIEIRGRSGLVVRPRARRVQGSKPDSTEDPPSLGACYMLNNTWWWGEKHPPTGVLRKIEEGDSSLGAVLVMRFVPK</sequence>
<gene>
    <name evidence="2" type="ORF">AVEN_131015_1</name>
    <name evidence="3" type="ORF">AVEN_82230_1</name>
    <name evidence="1" type="ORF">AVEN_91622_1</name>
</gene>
<evidence type="ECO:0000313" key="4">
    <source>
        <dbReference type="Proteomes" id="UP000499080"/>
    </source>
</evidence>
<comment type="caution">
    <text evidence="1">The sequence shown here is derived from an EMBL/GenBank/DDBJ whole genome shotgun (WGS) entry which is preliminary data.</text>
</comment>
<dbReference type="EMBL" id="BGPR01045375">
    <property type="protein sequence ID" value="GBO22274.1"/>
    <property type="molecule type" value="Genomic_DNA"/>
</dbReference>
<proteinExistence type="predicted"/>
<name>A0A4Y2VD09_ARAVE</name>
<protein>
    <submittedName>
        <fullName evidence="1">Uncharacterized protein</fullName>
    </submittedName>
</protein>
<keyword evidence="4" id="KW-1185">Reference proteome</keyword>
<dbReference type="EMBL" id="BGPR01045423">
    <property type="protein sequence ID" value="GBO22323.1"/>
    <property type="molecule type" value="Genomic_DNA"/>
</dbReference>
<organism evidence="1 4">
    <name type="scientific">Araneus ventricosus</name>
    <name type="common">Orbweaver spider</name>
    <name type="synonym">Epeira ventricosa</name>
    <dbReference type="NCBI Taxonomy" id="182803"/>
    <lineage>
        <taxon>Eukaryota</taxon>
        <taxon>Metazoa</taxon>
        <taxon>Ecdysozoa</taxon>
        <taxon>Arthropoda</taxon>
        <taxon>Chelicerata</taxon>
        <taxon>Arachnida</taxon>
        <taxon>Araneae</taxon>
        <taxon>Araneomorphae</taxon>
        <taxon>Entelegynae</taxon>
        <taxon>Araneoidea</taxon>
        <taxon>Araneidae</taxon>
        <taxon>Araneus</taxon>
    </lineage>
</organism>
<feature type="non-terminal residue" evidence="1">
    <location>
        <position position="1"/>
    </location>
</feature>
<reference evidence="1 4" key="1">
    <citation type="journal article" date="2019" name="Sci. Rep.">
        <title>Orb-weaving spider Araneus ventricosus genome elucidates the spidroin gene catalogue.</title>
        <authorList>
            <person name="Kono N."/>
            <person name="Nakamura H."/>
            <person name="Ohtoshi R."/>
            <person name="Moran D.A.P."/>
            <person name="Shinohara A."/>
            <person name="Yoshida Y."/>
            <person name="Fujiwara M."/>
            <person name="Mori M."/>
            <person name="Tomita M."/>
            <person name="Arakawa K."/>
        </authorList>
    </citation>
    <scope>NUCLEOTIDE SEQUENCE [LARGE SCALE GENOMIC DNA]</scope>
</reference>
<dbReference type="AlphaFoldDB" id="A0A4Y2VD09"/>
<accession>A0A4Y2VD09</accession>
<evidence type="ECO:0000313" key="3">
    <source>
        <dbReference type="EMBL" id="GBO22323.1"/>
    </source>
</evidence>